<evidence type="ECO:0000313" key="4">
    <source>
        <dbReference type="Proteomes" id="UP000055047"/>
    </source>
</evidence>
<proteinExistence type="predicted"/>
<accession>A0A098GJK8</accession>
<dbReference type="RefSeq" id="WP_060757972.1">
    <property type="nucleotide sequence ID" value="NZ_CCXQ01000145.1"/>
</dbReference>
<feature type="transmembrane region" description="Helical" evidence="2">
    <location>
        <begin position="506"/>
        <end position="530"/>
    </location>
</feature>
<sequence length="672" mass="74062">MRKIVEEITNEILCPDGQRDVRVVNEVVVRAIIRAIFKGMAPKYILRVHPTFHGLRYSYDVTTPGAEIGVPRMREACAVAALKGSIASEEGMENLCRYLVAICAFMPQEREALMRSLLAPSSPAYALREAVLDVCDVVDAILRHTGNISEEYTLNWDEVYKTCSRKLLKAMSKMSDSALVGVAYAVYTSSTCMNLTRSRDDLLALLSMDEPLDPDYVSSVAGKLRLLSNFNPRLTKHYKIRRSVLSGGSESAATLAFSRVELLASLKNDDEWPHIVNSKVSAQIRKSAAVSAEKLLLVSMLLNNEIGITTGNVGAMLFNSGRVGYSFNTSASFALLKQSDTYHKLSDGLLSSAEGKELVDLLLESHHTRQRCSFGVDYEALAEEIRRLSDDAVEGGILLSNIVSNICEGVCRQDTDRKKVMAHAKEIALLLFERIKFLRNFVDNPQYKDLTEFIMQSNVVDTHVDFRNFLERRGVGKGVERRKGRWLPRVPKTEVSPVSRYLNRAMYIFGIFLAVCAALSVLYALGLYMLHGSDAIPFESIGGLLGITLSIQSVFVLSFVAATLGFLCISFACVNMRQSAAVDSEDRVPLLHGDRESRDSDGLKPREEYALNASDLKTIDAVGCIGTASAISAMEEPANENAESEYVDVLPPRGRSSRISSRSGRGSSGVSR</sequence>
<gene>
    <name evidence="3" type="ORF">ANAPHAGO_00404</name>
</gene>
<name>A0A098GJK8_ANAPH</name>
<keyword evidence="2" id="KW-0472">Membrane</keyword>
<organism evidence="3 4">
    <name type="scientific">Anaplasma phagocytophilum</name>
    <name type="common">Ehrlichia phagocytophila</name>
    <dbReference type="NCBI Taxonomy" id="948"/>
    <lineage>
        <taxon>Bacteria</taxon>
        <taxon>Pseudomonadati</taxon>
        <taxon>Pseudomonadota</taxon>
        <taxon>Alphaproteobacteria</taxon>
        <taxon>Rickettsiales</taxon>
        <taxon>Anaplasmataceae</taxon>
        <taxon>Anaplasma</taxon>
        <taxon>phagocytophilum group</taxon>
    </lineage>
</organism>
<keyword evidence="2" id="KW-1133">Transmembrane helix</keyword>
<evidence type="ECO:0000256" key="2">
    <source>
        <dbReference type="SAM" id="Phobius"/>
    </source>
</evidence>
<feature type="compositionally biased region" description="Low complexity" evidence="1">
    <location>
        <begin position="653"/>
        <end position="672"/>
    </location>
</feature>
<reference evidence="3 4" key="1">
    <citation type="submission" date="2014-09" db="EMBL/GenBank/DDBJ databases">
        <authorList>
            <person name="Loux Valentin"/>
            <person name="Dugat Thibaut"/>
        </authorList>
    </citation>
    <scope>NUCLEOTIDE SEQUENCE [LARGE SCALE GENOMIC DNA]</scope>
    <source>
        <strain evidence="3 4">BOV-10_179</strain>
    </source>
</reference>
<keyword evidence="2" id="KW-0812">Transmembrane</keyword>
<evidence type="ECO:0000256" key="1">
    <source>
        <dbReference type="SAM" id="MobiDB-lite"/>
    </source>
</evidence>
<feature type="transmembrane region" description="Helical" evidence="2">
    <location>
        <begin position="550"/>
        <end position="574"/>
    </location>
</feature>
<dbReference type="EMBL" id="CCXQ01000145">
    <property type="protein sequence ID" value="CEH11209.1"/>
    <property type="molecule type" value="Genomic_DNA"/>
</dbReference>
<protein>
    <submittedName>
        <fullName evidence="3">Uncharacterized protein</fullName>
    </submittedName>
</protein>
<dbReference type="AlphaFoldDB" id="A0A098GJK8"/>
<feature type="region of interest" description="Disordered" evidence="1">
    <location>
        <begin position="636"/>
        <end position="672"/>
    </location>
</feature>
<dbReference type="Proteomes" id="UP000055047">
    <property type="component" value="Unassembled WGS sequence"/>
</dbReference>
<evidence type="ECO:0000313" key="3">
    <source>
        <dbReference type="EMBL" id="CEH11209.1"/>
    </source>
</evidence>